<name>A0A7J6VFS9_THATH</name>
<dbReference type="PROSITE" id="PS00107">
    <property type="entry name" value="PROTEIN_KINASE_ATP"/>
    <property type="match status" value="1"/>
</dbReference>
<dbReference type="InterPro" id="IPR011009">
    <property type="entry name" value="Kinase-like_dom_sf"/>
</dbReference>
<evidence type="ECO:0000256" key="6">
    <source>
        <dbReference type="ARBA" id="ARBA00022741"/>
    </source>
</evidence>
<dbReference type="InterPro" id="IPR001611">
    <property type="entry name" value="Leu-rich_rpt"/>
</dbReference>
<dbReference type="InterPro" id="IPR032675">
    <property type="entry name" value="LRR_dom_sf"/>
</dbReference>
<reference evidence="14 15" key="1">
    <citation type="submission" date="2020-06" db="EMBL/GenBank/DDBJ databases">
        <title>Transcriptomic and genomic resources for Thalictrum thalictroides and T. hernandezii: Facilitating candidate gene discovery in an emerging model plant lineage.</title>
        <authorList>
            <person name="Arias T."/>
            <person name="Riano-Pachon D.M."/>
            <person name="Di Stilio V.S."/>
        </authorList>
    </citation>
    <scope>NUCLEOTIDE SEQUENCE [LARGE SCALE GENOMIC DNA]</scope>
    <source>
        <strain evidence="15">cv. WT478/WT964</strain>
        <tissue evidence="14">Leaves</tissue>
    </source>
</reference>
<keyword evidence="9 12" id="KW-0472">Membrane</keyword>
<keyword evidence="15" id="KW-1185">Reference proteome</keyword>
<sequence length="1014" mass="110618">MPNSEVFREVSNESDMFWTGQIVSGSTPEIDREVLLNLKSYLMTQNKVNQGSYKRWNQTSINPCEWPEINCTNGRVTGINLSNSKMSGSIFYNFSALTELQVLDLSQNTIGGEIPADLNGCSKLTYLNLSQNLIGGELNLTGLKSLKVLDLTVNRFTGGIQSNFPALCENLITLNISSNNFTGGIENCFDECPALQYLDLSSNNFTGQLWLGFPRLREFSVSENNLTGDLPGSIFTQGCNLNTLDLSENHFHGEVPKEVANCGALVSLVLWGNSFTGLVPYEIGSLSKLEVLILGTNQFKRDVPESLLNCSELSFFDMSKNSFGGDIQEIFGRLKQVKFLVLHGNSYTGGIHSSGILKLPNILRLDLSFNNFASNIPVEFSTMSSLKFLYLAQCQFTGNIPLEFGNLSGLQALDLSSNKLTGTIPPTLGKLTSLLWLMLANNSLTGEIPAELGNCGSLLWLNLANNQLSGKLPPHLANMGLNITPTFMLNRQSTEVPAGSGECSAMRRWLPADYPPFSFVYTLLTRKKCRSLWDQLLKGYGIFPICVNGSTVRTFEISGYLQLSGNKLTGKVPPEVGRMENLSLIHLGMNNFSGNLPQEISRPPLVVLNITSNHFSGELPSSLGSMHCLQNLDLSFNNFSGMFPQSLGNLNDLNKFNISYNPLISGWIPSTGQLATFERDSFLGDPLLILPFQNTSDKVPTERSKPKTRKPTNVATFLVLLVLTLAFLVCALLSVIVCSIAKKPANPPDFLLEDPKYCHDTSSSSCGSSPLISDSVKIIRLDKTAFTYADILKATGHFSEERIIGKGGFGTVYRGMLPDGREVAVKKLQRDGVQGEREFRAEMEVLSGTDIGWPHPNLVASNVLLDREGTAHVTDFGLARVVGAGDSHVSTIVAGTIGYVAPEYGQTWHATTKGDVYSFGVLAMELATARRAVDGGEECLLEWAKRVIGDGRQGLSRVVPVLLLGLGITEGAEEMCELLKIGLLCTAETPQARPNMKEVLLMLIKIYSGGNKSG</sequence>
<dbReference type="Pfam" id="PF07714">
    <property type="entry name" value="PK_Tyr_Ser-Thr"/>
    <property type="match status" value="1"/>
</dbReference>
<evidence type="ECO:0000256" key="9">
    <source>
        <dbReference type="ARBA" id="ARBA00023136"/>
    </source>
</evidence>
<evidence type="ECO:0000256" key="2">
    <source>
        <dbReference type="ARBA" id="ARBA00022614"/>
    </source>
</evidence>
<evidence type="ECO:0000256" key="11">
    <source>
        <dbReference type="PROSITE-ProRule" id="PRU10141"/>
    </source>
</evidence>
<proteinExistence type="predicted"/>
<keyword evidence="2" id="KW-0433">Leucine-rich repeat</keyword>
<evidence type="ECO:0000256" key="3">
    <source>
        <dbReference type="ARBA" id="ARBA00022692"/>
    </source>
</evidence>
<keyword evidence="3 12" id="KW-0812">Transmembrane</keyword>
<evidence type="ECO:0000256" key="4">
    <source>
        <dbReference type="ARBA" id="ARBA00022729"/>
    </source>
</evidence>
<keyword evidence="5" id="KW-0677">Repeat</keyword>
<dbReference type="PROSITE" id="PS51450">
    <property type="entry name" value="LRR"/>
    <property type="match status" value="1"/>
</dbReference>
<keyword evidence="4" id="KW-0732">Signal</keyword>
<keyword evidence="8 12" id="KW-1133">Transmembrane helix</keyword>
<dbReference type="GO" id="GO:0016020">
    <property type="term" value="C:membrane"/>
    <property type="evidence" value="ECO:0007669"/>
    <property type="project" value="UniProtKB-SubCell"/>
</dbReference>
<evidence type="ECO:0000256" key="10">
    <source>
        <dbReference type="ARBA" id="ARBA00023180"/>
    </source>
</evidence>
<evidence type="ECO:0000256" key="12">
    <source>
        <dbReference type="SAM" id="Phobius"/>
    </source>
</evidence>
<dbReference type="GO" id="GO:0004672">
    <property type="term" value="F:protein kinase activity"/>
    <property type="evidence" value="ECO:0007669"/>
    <property type="project" value="InterPro"/>
</dbReference>
<protein>
    <submittedName>
        <fullName evidence="14">Leucine-rich repeat protein kinase family protein</fullName>
    </submittedName>
</protein>
<dbReference type="Gene3D" id="1.10.510.10">
    <property type="entry name" value="Transferase(Phosphotransferase) domain 1"/>
    <property type="match status" value="1"/>
</dbReference>
<evidence type="ECO:0000259" key="13">
    <source>
        <dbReference type="PROSITE" id="PS50011"/>
    </source>
</evidence>
<keyword evidence="10" id="KW-0325">Glycoprotein</keyword>
<keyword evidence="7 11" id="KW-0067">ATP-binding</keyword>
<keyword evidence="6 11" id="KW-0547">Nucleotide-binding</keyword>
<evidence type="ECO:0000256" key="8">
    <source>
        <dbReference type="ARBA" id="ARBA00022989"/>
    </source>
</evidence>
<dbReference type="PANTHER" id="PTHR48056:SF81">
    <property type="entry name" value="RECEPTOR PROTEIN-TYROSINE KINASE CEPR1"/>
    <property type="match status" value="1"/>
</dbReference>
<evidence type="ECO:0000313" key="15">
    <source>
        <dbReference type="Proteomes" id="UP000554482"/>
    </source>
</evidence>
<dbReference type="FunFam" id="3.80.10.10:FF:000041">
    <property type="entry name" value="LRR receptor-like serine/threonine-protein kinase ERECTA"/>
    <property type="match status" value="1"/>
</dbReference>
<dbReference type="InterPro" id="IPR017441">
    <property type="entry name" value="Protein_kinase_ATP_BS"/>
</dbReference>
<dbReference type="AlphaFoldDB" id="A0A7J6VFS9"/>
<accession>A0A7J6VFS9</accession>
<dbReference type="InterPro" id="IPR001245">
    <property type="entry name" value="Ser-Thr/Tyr_kinase_cat_dom"/>
</dbReference>
<evidence type="ECO:0000256" key="1">
    <source>
        <dbReference type="ARBA" id="ARBA00004167"/>
    </source>
</evidence>
<organism evidence="14 15">
    <name type="scientific">Thalictrum thalictroides</name>
    <name type="common">Rue-anemone</name>
    <name type="synonym">Anemone thalictroides</name>
    <dbReference type="NCBI Taxonomy" id="46969"/>
    <lineage>
        <taxon>Eukaryota</taxon>
        <taxon>Viridiplantae</taxon>
        <taxon>Streptophyta</taxon>
        <taxon>Embryophyta</taxon>
        <taxon>Tracheophyta</taxon>
        <taxon>Spermatophyta</taxon>
        <taxon>Magnoliopsida</taxon>
        <taxon>Ranunculales</taxon>
        <taxon>Ranunculaceae</taxon>
        <taxon>Thalictroideae</taxon>
        <taxon>Thalictrum</taxon>
    </lineage>
</organism>
<comment type="caution">
    <text evidence="14">The sequence shown here is derived from an EMBL/GenBank/DDBJ whole genome shotgun (WGS) entry which is preliminary data.</text>
</comment>
<evidence type="ECO:0000256" key="7">
    <source>
        <dbReference type="ARBA" id="ARBA00022840"/>
    </source>
</evidence>
<dbReference type="Pfam" id="PF00560">
    <property type="entry name" value="LRR_1"/>
    <property type="match status" value="4"/>
</dbReference>
<dbReference type="FunFam" id="3.80.10.10:FF:000691">
    <property type="entry name" value="Putative LRR receptor-like serine/threonine-protein kinase"/>
    <property type="match status" value="1"/>
</dbReference>
<dbReference type="Pfam" id="PF13855">
    <property type="entry name" value="LRR_8"/>
    <property type="match status" value="3"/>
</dbReference>
<dbReference type="PRINTS" id="PR00019">
    <property type="entry name" value="LEURICHRPT"/>
</dbReference>
<feature type="transmembrane region" description="Helical" evidence="12">
    <location>
        <begin position="714"/>
        <end position="741"/>
    </location>
</feature>
<dbReference type="SUPFAM" id="SSF56112">
    <property type="entry name" value="Protein kinase-like (PK-like)"/>
    <property type="match status" value="1"/>
</dbReference>
<dbReference type="PANTHER" id="PTHR48056">
    <property type="entry name" value="LRR RECEPTOR-LIKE SERINE/THREONINE-PROTEIN KINASE-RELATED"/>
    <property type="match status" value="1"/>
</dbReference>
<dbReference type="OrthoDB" id="676979at2759"/>
<dbReference type="Gene3D" id="3.80.10.10">
    <property type="entry name" value="Ribonuclease Inhibitor"/>
    <property type="match status" value="5"/>
</dbReference>
<dbReference type="SMART" id="SM00369">
    <property type="entry name" value="LRR_TYP"/>
    <property type="match status" value="7"/>
</dbReference>
<dbReference type="EMBL" id="JABWDY010033834">
    <property type="protein sequence ID" value="KAF5183172.1"/>
    <property type="molecule type" value="Genomic_DNA"/>
</dbReference>
<feature type="binding site" evidence="11">
    <location>
        <position position="827"/>
    </location>
    <ligand>
        <name>ATP</name>
        <dbReference type="ChEBI" id="CHEBI:30616"/>
    </ligand>
</feature>
<dbReference type="InterPro" id="IPR050647">
    <property type="entry name" value="Plant_LRR-RLKs"/>
</dbReference>
<dbReference type="PROSITE" id="PS50011">
    <property type="entry name" value="PROTEIN_KINASE_DOM"/>
    <property type="match status" value="1"/>
</dbReference>
<dbReference type="Gene3D" id="3.30.200.20">
    <property type="entry name" value="Phosphorylase Kinase, domain 1"/>
    <property type="match status" value="1"/>
</dbReference>
<keyword evidence="14" id="KW-0418">Kinase</keyword>
<feature type="domain" description="Protein kinase" evidence="13">
    <location>
        <begin position="677"/>
        <end position="1006"/>
    </location>
</feature>
<dbReference type="SUPFAM" id="SSF52058">
    <property type="entry name" value="L domain-like"/>
    <property type="match status" value="2"/>
</dbReference>
<keyword evidence="14" id="KW-0808">Transferase</keyword>
<dbReference type="InterPro" id="IPR003591">
    <property type="entry name" value="Leu-rich_rpt_typical-subtyp"/>
</dbReference>
<dbReference type="InterPro" id="IPR000719">
    <property type="entry name" value="Prot_kinase_dom"/>
</dbReference>
<dbReference type="FunFam" id="3.80.10.10:FF:000129">
    <property type="entry name" value="Leucine-rich repeat receptor-like kinase"/>
    <property type="match status" value="1"/>
</dbReference>
<gene>
    <name evidence="14" type="ORF">FRX31_027240</name>
</gene>
<evidence type="ECO:0000313" key="14">
    <source>
        <dbReference type="EMBL" id="KAF5183172.1"/>
    </source>
</evidence>
<comment type="subcellular location">
    <subcellularLocation>
        <location evidence="1">Membrane</location>
        <topology evidence="1">Single-pass membrane protein</topology>
    </subcellularLocation>
</comment>
<dbReference type="GO" id="GO:0005524">
    <property type="term" value="F:ATP binding"/>
    <property type="evidence" value="ECO:0007669"/>
    <property type="project" value="UniProtKB-UniRule"/>
</dbReference>
<evidence type="ECO:0000256" key="5">
    <source>
        <dbReference type="ARBA" id="ARBA00022737"/>
    </source>
</evidence>
<dbReference type="Proteomes" id="UP000554482">
    <property type="component" value="Unassembled WGS sequence"/>
</dbReference>